<feature type="transmembrane region" description="Helical" evidence="8">
    <location>
        <begin position="27"/>
        <end position="51"/>
    </location>
</feature>
<evidence type="ECO:0000256" key="6">
    <source>
        <dbReference type="ARBA" id="ARBA00023012"/>
    </source>
</evidence>
<dbReference type="SUPFAM" id="SSF47384">
    <property type="entry name" value="Homodimeric domain of signal transducing histidine kinase"/>
    <property type="match status" value="1"/>
</dbReference>
<name>A0A8G2BFU5_9PROT</name>
<dbReference type="PANTHER" id="PTHR43711">
    <property type="entry name" value="TWO-COMPONENT HISTIDINE KINASE"/>
    <property type="match status" value="1"/>
</dbReference>
<evidence type="ECO:0000256" key="4">
    <source>
        <dbReference type="ARBA" id="ARBA00022679"/>
    </source>
</evidence>
<feature type="domain" description="Histidine kinase" evidence="9">
    <location>
        <begin position="179"/>
        <end position="397"/>
    </location>
</feature>
<keyword evidence="8" id="KW-0472">Membrane</keyword>
<dbReference type="Proteomes" id="UP000198615">
    <property type="component" value="Unassembled WGS sequence"/>
</dbReference>
<evidence type="ECO:0000256" key="7">
    <source>
        <dbReference type="SAM" id="Coils"/>
    </source>
</evidence>
<dbReference type="SUPFAM" id="SSF55874">
    <property type="entry name" value="ATPase domain of HSP90 chaperone/DNA topoisomerase II/histidine kinase"/>
    <property type="match status" value="1"/>
</dbReference>
<dbReference type="PROSITE" id="PS50109">
    <property type="entry name" value="HIS_KIN"/>
    <property type="match status" value="1"/>
</dbReference>
<dbReference type="InterPro" id="IPR036890">
    <property type="entry name" value="HATPase_C_sf"/>
</dbReference>
<evidence type="ECO:0000256" key="8">
    <source>
        <dbReference type="SAM" id="Phobius"/>
    </source>
</evidence>
<protein>
    <recommendedName>
        <fullName evidence="2">histidine kinase</fullName>
        <ecNumber evidence="2">2.7.13.3</ecNumber>
    </recommendedName>
</protein>
<keyword evidence="11" id="KW-1185">Reference proteome</keyword>
<dbReference type="PANTHER" id="PTHR43711:SF31">
    <property type="entry name" value="HISTIDINE KINASE"/>
    <property type="match status" value="1"/>
</dbReference>
<dbReference type="InterPro" id="IPR003594">
    <property type="entry name" value="HATPase_dom"/>
</dbReference>
<dbReference type="InterPro" id="IPR003661">
    <property type="entry name" value="HisK_dim/P_dom"/>
</dbReference>
<dbReference type="EMBL" id="FNBW01000003">
    <property type="protein sequence ID" value="SDF43225.1"/>
    <property type="molecule type" value="Genomic_DNA"/>
</dbReference>
<dbReference type="InterPro" id="IPR005467">
    <property type="entry name" value="His_kinase_dom"/>
</dbReference>
<dbReference type="InterPro" id="IPR058544">
    <property type="entry name" value="ETR1_N"/>
</dbReference>
<dbReference type="InterPro" id="IPR050736">
    <property type="entry name" value="Sensor_HK_Regulatory"/>
</dbReference>
<evidence type="ECO:0000256" key="1">
    <source>
        <dbReference type="ARBA" id="ARBA00000085"/>
    </source>
</evidence>
<dbReference type="PRINTS" id="PR00344">
    <property type="entry name" value="BCTRLSENSOR"/>
</dbReference>
<comment type="caution">
    <text evidence="10">The sequence shown here is derived from an EMBL/GenBank/DDBJ whole genome shotgun (WGS) entry which is preliminary data.</text>
</comment>
<dbReference type="InterPro" id="IPR036097">
    <property type="entry name" value="HisK_dim/P_sf"/>
</dbReference>
<keyword evidence="8" id="KW-1133">Transmembrane helix</keyword>
<keyword evidence="7" id="KW-0175">Coiled coil</keyword>
<dbReference type="CDD" id="cd00082">
    <property type="entry name" value="HisKA"/>
    <property type="match status" value="1"/>
</dbReference>
<evidence type="ECO:0000313" key="10">
    <source>
        <dbReference type="EMBL" id="SDF43225.1"/>
    </source>
</evidence>
<evidence type="ECO:0000313" key="11">
    <source>
        <dbReference type="Proteomes" id="UP000198615"/>
    </source>
</evidence>
<dbReference type="Pfam" id="PF02518">
    <property type="entry name" value="HATPase_c"/>
    <property type="match status" value="1"/>
</dbReference>
<keyword evidence="8" id="KW-0812">Transmembrane</keyword>
<organism evidence="10 11">
    <name type="scientific">Thalassobaculum litoreum DSM 18839</name>
    <dbReference type="NCBI Taxonomy" id="1123362"/>
    <lineage>
        <taxon>Bacteria</taxon>
        <taxon>Pseudomonadati</taxon>
        <taxon>Pseudomonadota</taxon>
        <taxon>Alphaproteobacteria</taxon>
        <taxon>Rhodospirillales</taxon>
        <taxon>Thalassobaculaceae</taxon>
        <taxon>Thalassobaculum</taxon>
    </lineage>
</organism>
<gene>
    <name evidence="10" type="ORF">SAMN05660686_01323</name>
</gene>
<proteinExistence type="predicted"/>
<keyword evidence="5 10" id="KW-0418">Kinase</keyword>
<evidence type="ECO:0000256" key="5">
    <source>
        <dbReference type="ARBA" id="ARBA00022777"/>
    </source>
</evidence>
<dbReference type="Gene3D" id="1.10.287.130">
    <property type="match status" value="1"/>
</dbReference>
<keyword evidence="3" id="KW-0597">Phosphoprotein</keyword>
<dbReference type="Pfam" id="PF00512">
    <property type="entry name" value="HisKA"/>
    <property type="match status" value="1"/>
</dbReference>
<evidence type="ECO:0000259" key="9">
    <source>
        <dbReference type="PROSITE" id="PS50109"/>
    </source>
</evidence>
<accession>A0A8G2BFU5</accession>
<feature type="coiled-coil region" evidence="7">
    <location>
        <begin position="124"/>
        <end position="158"/>
    </location>
</feature>
<dbReference type="FunFam" id="3.30.565.10:FF:000006">
    <property type="entry name" value="Sensor histidine kinase WalK"/>
    <property type="match status" value="1"/>
</dbReference>
<dbReference type="SMART" id="SM00388">
    <property type="entry name" value="HisKA"/>
    <property type="match status" value="1"/>
</dbReference>
<dbReference type="AlphaFoldDB" id="A0A8G2BFU5"/>
<dbReference type="RefSeq" id="WP_028795470.1">
    <property type="nucleotide sequence ID" value="NZ_FNBW01000003.1"/>
</dbReference>
<dbReference type="InterPro" id="IPR004358">
    <property type="entry name" value="Sig_transdc_His_kin-like_C"/>
</dbReference>
<feature type="transmembrane region" description="Helical" evidence="8">
    <location>
        <begin position="98"/>
        <end position="121"/>
    </location>
</feature>
<dbReference type="Gene3D" id="3.30.565.10">
    <property type="entry name" value="Histidine kinase-like ATPase, C-terminal domain"/>
    <property type="match status" value="1"/>
</dbReference>
<dbReference type="CDD" id="cd00075">
    <property type="entry name" value="HATPase"/>
    <property type="match status" value="1"/>
</dbReference>
<feature type="transmembrane region" description="Helical" evidence="8">
    <location>
        <begin position="63"/>
        <end position="86"/>
    </location>
</feature>
<evidence type="ECO:0000256" key="3">
    <source>
        <dbReference type="ARBA" id="ARBA00022553"/>
    </source>
</evidence>
<keyword evidence="6" id="KW-0902">Two-component regulatory system</keyword>
<sequence length="404" mass="44014">MINLQTLSLFDDMTPHGYCLLWDPVLIWSHVLADVGIAAAYLSIPAALAIIARRRPDLNPNGILYFFAAFIILCAITHLFGLVTLWVPAYSAEAVSKVMTAIVSVATAVLVWQMLSTILTVPTHAALREANEKLARANAELESRVEARTRQLRCANERLEVVASDAREAERVKTQFLARVSHELRTPLNAVLGFTDLLDLQISGPVNDTQKDYLDSIRTASNQLLQQINDILDLERLIQHGPSFTPEPVAVDRTIADICQMLSTTARDMGIDLLTQVQSASSLCTDERALRMVLTNLMSNAIKYSRRGGTVEVIARAVDDGVEIAIRDQGVGIPADKLADVFEPFFRGHEHDLPSIGGTGLGLTLVKQLVDALGGNIVLDSTLGQGTTVQLTLPEMAPYPQTAA</sequence>
<dbReference type="GO" id="GO:0000155">
    <property type="term" value="F:phosphorelay sensor kinase activity"/>
    <property type="evidence" value="ECO:0007669"/>
    <property type="project" value="InterPro"/>
</dbReference>
<keyword evidence="4" id="KW-0808">Transferase</keyword>
<comment type="catalytic activity">
    <reaction evidence="1">
        <text>ATP + protein L-histidine = ADP + protein N-phospho-L-histidine.</text>
        <dbReference type="EC" id="2.7.13.3"/>
    </reaction>
</comment>
<dbReference type="Pfam" id="PF25487">
    <property type="entry name" value="ETR1_N"/>
    <property type="match status" value="1"/>
</dbReference>
<evidence type="ECO:0000256" key="2">
    <source>
        <dbReference type="ARBA" id="ARBA00012438"/>
    </source>
</evidence>
<dbReference type="EC" id="2.7.13.3" evidence="2"/>
<reference evidence="10 11" key="1">
    <citation type="submission" date="2016-10" db="EMBL/GenBank/DDBJ databases">
        <authorList>
            <person name="Varghese N."/>
            <person name="Submissions S."/>
        </authorList>
    </citation>
    <scope>NUCLEOTIDE SEQUENCE [LARGE SCALE GENOMIC DNA]</scope>
    <source>
        <strain evidence="10 11">DSM 18839</strain>
    </source>
</reference>
<dbReference type="SMART" id="SM00387">
    <property type="entry name" value="HATPase_c"/>
    <property type="match status" value="1"/>
</dbReference>
<dbReference type="OrthoDB" id="9760752at2"/>